<evidence type="ECO:0000256" key="2">
    <source>
        <dbReference type="ARBA" id="ARBA00023125"/>
    </source>
</evidence>
<dbReference type="CDD" id="cd01392">
    <property type="entry name" value="HTH_LacI"/>
    <property type="match status" value="1"/>
</dbReference>
<dbReference type="SUPFAM" id="SSF47413">
    <property type="entry name" value="lambda repressor-like DNA-binding domains"/>
    <property type="match status" value="1"/>
</dbReference>
<dbReference type="InterPro" id="IPR046335">
    <property type="entry name" value="LacI/GalR-like_sensor"/>
</dbReference>
<evidence type="ECO:0000259" key="4">
    <source>
        <dbReference type="PROSITE" id="PS50932"/>
    </source>
</evidence>
<comment type="caution">
    <text evidence="5">The sequence shown here is derived from an EMBL/GenBank/DDBJ whole genome shotgun (WGS) entry which is preliminary data.</text>
</comment>
<evidence type="ECO:0000256" key="1">
    <source>
        <dbReference type="ARBA" id="ARBA00023015"/>
    </source>
</evidence>
<dbReference type="Gene3D" id="1.10.260.40">
    <property type="entry name" value="lambda repressor-like DNA-binding domains"/>
    <property type="match status" value="1"/>
</dbReference>
<dbReference type="SUPFAM" id="SSF53822">
    <property type="entry name" value="Periplasmic binding protein-like I"/>
    <property type="match status" value="1"/>
</dbReference>
<dbReference type="InterPro" id="IPR010982">
    <property type="entry name" value="Lambda_DNA-bd_dom_sf"/>
</dbReference>
<keyword evidence="6" id="KW-1185">Reference proteome</keyword>
<feature type="domain" description="HTH lacI-type" evidence="4">
    <location>
        <begin position="12"/>
        <end position="68"/>
    </location>
</feature>
<evidence type="ECO:0000313" key="6">
    <source>
        <dbReference type="Proteomes" id="UP000606653"/>
    </source>
</evidence>
<organism evidence="5 6">
    <name type="scientific">Saccharibacillus kuerlensis</name>
    <dbReference type="NCBI Taxonomy" id="459527"/>
    <lineage>
        <taxon>Bacteria</taxon>
        <taxon>Bacillati</taxon>
        <taxon>Bacillota</taxon>
        <taxon>Bacilli</taxon>
        <taxon>Bacillales</taxon>
        <taxon>Paenibacillaceae</taxon>
        <taxon>Saccharibacillus</taxon>
    </lineage>
</organism>
<evidence type="ECO:0000313" key="5">
    <source>
        <dbReference type="EMBL" id="GGO07546.1"/>
    </source>
</evidence>
<accession>A0ABQ2L979</accession>
<dbReference type="RefSeq" id="WP_018977603.1">
    <property type="nucleotide sequence ID" value="NZ_BMLN01000013.1"/>
</dbReference>
<name>A0ABQ2L979_9BACL</name>
<protein>
    <submittedName>
        <fullName evidence="5">LacI family transcriptional regulator</fullName>
    </submittedName>
</protein>
<reference evidence="6" key="1">
    <citation type="journal article" date="2019" name="Int. J. Syst. Evol. Microbiol.">
        <title>The Global Catalogue of Microorganisms (GCM) 10K type strain sequencing project: providing services to taxonomists for standard genome sequencing and annotation.</title>
        <authorList>
            <consortium name="The Broad Institute Genomics Platform"/>
            <consortium name="The Broad Institute Genome Sequencing Center for Infectious Disease"/>
            <person name="Wu L."/>
            <person name="Ma J."/>
        </authorList>
    </citation>
    <scope>NUCLEOTIDE SEQUENCE [LARGE SCALE GENOMIC DNA]</scope>
    <source>
        <strain evidence="6">CGMCC 1.6964</strain>
    </source>
</reference>
<dbReference type="PANTHER" id="PTHR30146:SF153">
    <property type="entry name" value="LACTOSE OPERON REPRESSOR"/>
    <property type="match status" value="1"/>
</dbReference>
<proteinExistence type="predicted"/>
<dbReference type="Proteomes" id="UP000606653">
    <property type="component" value="Unassembled WGS sequence"/>
</dbReference>
<keyword evidence="2" id="KW-0238">DNA-binding</keyword>
<evidence type="ECO:0000256" key="3">
    <source>
        <dbReference type="ARBA" id="ARBA00023163"/>
    </source>
</evidence>
<dbReference type="EMBL" id="BMLN01000013">
    <property type="protein sequence ID" value="GGO07546.1"/>
    <property type="molecule type" value="Genomic_DNA"/>
</dbReference>
<gene>
    <name evidence="5" type="ORF">GCM10010969_36090</name>
</gene>
<dbReference type="Pfam" id="PF00356">
    <property type="entry name" value="LacI"/>
    <property type="match status" value="1"/>
</dbReference>
<dbReference type="InterPro" id="IPR000843">
    <property type="entry name" value="HTH_LacI"/>
</dbReference>
<dbReference type="CDD" id="cd06267">
    <property type="entry name" value="PBP1_LacI_sugar_binding-like"/>
    <property type="match status" value="1"/>
</dbReference>
<dbReference type="SMART" id="SM00354">
    <property type="entry name" value="HTH_LACI"/>
    <property type="match status" value="1"/>
</dbReference>
<dbReference type="PANTHER" id="PTHR30146">
    <property type="entry name" value="LACI-RELATED TRANSCRIPTIONAL REPRESSOR"/>
    <property type="match status" value="1"/>
</dbReference>
<dbReference type="Gene3D" id="3.40.50.2300">
    <property type="match status" value="3"/>
</dbReference>
<sequence length="359" mass="40120">MTNKPTMGSKRVTSQDVAKHAGVSRSVVSAVLNGTRGIGVSAQTREIVLASIAELNYQVDAQARSMKTGRSMTIAAFGDTAHPLFIRLLEGMQRAGEREGYHLLLCSPKSGENREEDREGRHKLLDLYRQRKIDGIVTLDDTSYADSDWADEVRRIGVPYVSVEGYAEENSISSVHADYRGSMETALDYLTERYPELTQAQKIAPEYAEIESAALGGKVNWAEQQRKTGYLDWCSRRNLKPHATNLLQQNGHVNWDNWLQVRAEQHARPVLVNWSSAVLDLYRIARRFALEIGEDLPVMAADNTIHGDRLSVPTLSCMEIPYADMGRAAVEILLRRIEGETDRPAKMWLPAILKPGESA</sequence>
<dbReference type="InterPro" id="IPR028082">
    <property type="entry name" value="Peripla_BP_I"/>
</dbReference>
<dbReference type="Pfam" id="PF13377">
    <property type="entry name" value="Peripla_BP_3"/>
    <property type="match status" value="1"/>
</dbReference>
<keyword evidence="3" id="KW-0804">Transcription</keyword>
<dbReference type="PROSITE" id="PS50932">
    <property type="entry name" value="HTH_LACI_2"/>
    <property type="match status" value="1"/>
</dbReference>
<keyword evidence="1" id="KW-0805">Transcription regulation</keyword>